<feature type="transmembrane region" description="Helical" evidence="1">
    <location>
        <begin position="216"/>
        <end position="233"/>
    </location>
</feature>
<dbReference type="EMBL" id="JALJRB010000015">
    <property type="protein sequence ID" value="MCJ8501608.1"/>
    <property type="molecule type" value="Genomic_DNA"/>
</dbReference>
<name>A0AA41RAF7_9BACT</name>
<keyword evidence="3" id="KW-1185">Reference proteome</keyword>
<evidence type="ECO:0000313" key="3">
    <source>
        <dbReference type="Proteomes" id="UP001165427"/>
    </source>
</evidence>
<protein>
    <submittedName>
        <fullName evidence="2">Glycosyltransferase</fullName>
    </submittedName>
</protein>
<evidence type="ECO:0000313" key="2">
    <source>
        <dbReference type="EMBL" id="MCJ8501608.1"/>
    </source>
</evidence>
<keyword evidence="1" id="KW-1133">Transmembrane helix</keyword>
<comment type="caution">
    <text evidence="2">The sequence shown here is derived from an EMBL/GenBank/DDBJ whole genome shotgun (WGS) entry which is preliminary data.</text>
</comment>
<dbReference type="Proteomes" id="UP001165427">
    <property type="component" value="Unassembled WGS sequence"/>
</dbReference>
<accession>A0AA41RAF7</accession>
<keyword evidence="1" id="KW-0812">Transmembrane</keyword>
<reference evidence="2" key="1">
    <citation type="submission" date="2022-04" db="EMBL/GenBank/DDBJ databases">
        <title>Desulfatitalea alkaliphila sp. nov., a novel anaerobic sulfate-reducing bacterium isolated from terrestrial mud volcano, Taman Peninsula, Russia.</title>
        <authorList>
            <person name="Khomyakova M.A."/>
            <person name="Merkel A.Y."/>
            <person name="Slobodkin A.I."/>
        </authorList>
    </citation>
    <scope>NUCLEOTIDE SEQUENCE</scope>
    <source>
        <strain evidence="2">M08but</strain>
    </source>
</reference>
<evidence type="ECO:0000256" key="1">
    <source>
        <dbReference type="SAM" id="Phobius"/>
    </source>
</evidence>
<sequence length="234" mass="27318">MHTPWDFFDKIYCISLAERNDRRQEARVQFQRVGLSRRVDFVIVDKHPTDCEQGIYESHLHCMRQGLADGAESIMIFEDDVVFDRFSHQCLSDATAFLASLPTWHLFFLGCMVKGSRRTVCSHVLQIRYRSLTHAYAVHRDFARQLVPQPWRGVPYDDFLRDLKDPLSYVVHPAMAFQSASRSDNLRYLPLDRIRRLLGGLRNLQKANAFYHRNRWSILAAHGVVLLLTLLAMR</sequence>
<keyword evidence="1" id="KW-0472">Membrane</keyword>
<organism evidence="2 3">
    <name type="scientific">Desulfatitalea alkaliphila</name>
    <dbReference type="NCBI Taxonomy" id="2929485"/>
    <lineage>
        <taxon>Bacteria</taxon>
        <taxon>Pseudomonadati</taxon>
        <taxon>Thermodesulfobacteriota</taxon>
        <taxon>Desulfobacteria</taxon>
        <taxon>Desulfobacterales</taxon>
        <taxon>Desulfosarcinaceae</taxon>
        <taxon>Desulfatitalea</taxon>
    </lineage>
</organism>
<gene>
    <name evidence="2" type="ORF">MRX98_13580</name>
</gene>
<dbReference type="AlphaFoldDB" id="A0AA41RAF7"/>
<dbReference type="RefSeq" id="WP_246909896.1">
    <property type="nucleotide sequence ID" value="NZ_JALJRB010000015.1"/>
</dbReference>
<proteinExistence type="predicted"/>